<dbReference type="GO" id="GO:0005581">
    <property type="term" value="C:collagen trimer"/>
    <property type="evidence" value="ECO:0007669"/>
    <property type="project" value="UniProtKB-KW"/>
</dbReference>
<dbReference type="PROSITE" id="PS50234">
    <property type="entry name" value="VWFA"/>
    <property type="match status" value="1"/>
</dbReference>
<dbReference type="AlphaFoldDB" id="A0AA35X222"/>
<comment type="caution">
    <text evidence="5">The sequence shown here is derived from an EMBL/GenBank/DDBJ whole genome shotgun (WGS) entry which is preliminary data.</text>
</comment>
<gene>
    <name evidence="5" type="ORF">GBAR_LOCUS23568</name>
</gene>
<dbReference type="GO" id="GO:0007154">
    <property type="term" value="P:cell communication"/>
    <property type="evidence" value="ECO:0007669"/>
    <property type="project" value="InterPro"/>
</dbReference>
<dbReference type="InterPro" id="IPR050525">
    <property type="entry name" value="ECM_Assembly_Org"/>
</dbReference>
<dbReference type="Gene3D" id="3.40.50.410">
    <property type="entry name" value="von Willebrand factor, type A domain"/>
    <property type="match status" value="1"/>
</dbReference>
<dbReference type="Pfam" id="PF00092">
    <property type="entry name" value="VWA"/>
    <property type="match status" value="1"/>
</dbReference>
<evidence type="ECO:0000256" key="2">
    <source>
        <dbReference type="ARBA" id="ARBA00022737"/>
    </source>
</evidence>
<feature type="domain" description="VWFA" evidence="4">
    <location>
        <begin position="89"/>
        <end position="275"/>
    </location>
</feature>
<accession>A0AA35X222</accession>
<keyword evidence="6" id="KW-1185">Reference proteome</keyword>
<dbReference type="PANTHER" id="PTHR24020:SF84">
    <property type="entry name" value="VWFA DOMAIN-CONTAINING PROTEIN"/>
    <property type="match status" value="1"/>
</dbReference>
<protein>
    <submittedName>
        <fullName evidence="5">Collagen alpha-6(VI) chain</fullName>
    </submittedName>
</protein>
<dbReference type="PANTHER" id="PTHR24020">
    <property type="entry name" value="COLLAGEN ALPHA"/>
    <property type="match status" value="1"/>
</dbReference>
<reference evidence="5" key="1">
    <citation type="submission" date="2023-03" db="EMBL/GenBank/DDBJ databases">
        <authorList>
            <person name="Steffen K."/>
            <person name="Cardenas P."/>
        </authorList>
    </citation>
    <scope>NUCLEOTIDE SEQUENCE</scope>
</reference>
<dbReference type="SUPFAM" id="SSF141072">
    <property type="entry name" value="CalX-like"/>
    <property type="match status" value="2"/>
</dbReference>
<name>A0AA35X222_GEOBA</name>
<evidence type="ECO:0000256" key="3">
    <source>
        <dbReference type="ARBA" id="ARBA00022837"/>
    </source>
</evidence>
<evidence type="ECO:0000256" key="1">
    <source>
        <dbReference type="ARBA" id="ARBA00022729"/>
    </source>
</evidence>
<proteinExistence type="predicted"/>
<dbReference type="CDD" id="cd01450">
    <property type="entry name" value="vWFA_subfamily_ECM"/>
    <property type="match status" value="1"/>
</dbReference>
<keyword evidence="2" id="KW-0677">Repeat</keyword>
<dbReference type="EMBL" id="CASHTH010003267">
    <property type="protein sequence ID" value="CAI8042443.1"/>
    <property type="molecule type" value="Genomic_DNA"/>
</dbReference>
<keyword evidence="1" id="KW-0732">Signal</keyword>
<organism evidence="5 6">
    <name type="scientific">Geodia barretti</name>
    <name type="common">Barrett's horny sponge</name>
    <dbReference type="NCBI Taxonomy" id="519541"/>
    <lineage>
        <taxon>Eukaryota</taxon>
        <taxon>Metazoa</taxon>
        <taxon>Porifera</taxon>
        <taxon>Demospongiae</taxon>
        <taxon>Heteroscleromorpha</taxon>
        <taxon>Tetractinellida</taxon>
        <taxon>Astrophorina</taxon>
        <taxon>Geodiidae</taxon>
        <taxon>Geodia</taxon>
    </lineage>
</organism>
<dbReference type="SMART" id="SM00327">
    <property type="entry name" value="VWA"/>
    <property type="match status" value="1"/>
</dbReference>
<dbReference type="InterPro" id="IPR002035">
    <property type="entry name" value="VWF_A"/>
</dbReference>
<keyword evidence="5" id="KW-0176">Collagen</keyword>
<evidence type="ECO:0000313" key="6">
    <source>
        <dbReference type="Proteomes" id="UP001174909"/>
    </source>
</evidence>
<evidence type="ECO:0000313" key="5">
    <source>
        <dbReference type="EMBL" id="CAI8042443.1"/>
    </source>
</evidence>
<dbReference type="InterPro" id="IPR003644">
    <property type="entry name" value="Calx_beta"/>
</dbReference>
<dbReference type="SUPFAM" id="SSF53300">
    <property type="entry name" value="vWA-like"/>
    <property type="match status" value="1"/>
</dbReference>
<keyword evidence="3" id="KW-0106">Calcium</keyword>
<dbReference type="Pfam" id="PF03160">
    <property type="entry name" value="Calx-beta"/>
    <property type="match status" value="1"/>
</dbReference>
<dbReference type="Proteomes" id="UP001174909">
    <property type="component" value="Unassembled WGS sequence"/>
</dbReference>
<evidence type="ECO:0000259" key="4">
    <source>
        <dbReference type="PROSITE" id="PS50234"/>
    </source>
</evidence>
<dbReference type="Gene3D" id="2.60.40.2030">
    <property type="match status" value="2"/>
</dbReference>
<dbReference type="InterPro" id="IPR036465">
    <property type="entry name" value="vWFA_dom_sf"/>
</dbReference>
<dbReference type="InterPro" id="IPR038081">
    <property type="entry name" value="CalX-like_sf"/>
</dbReference>
<dbReference type="SMART" id="SM00237">
    <property type="entry name" value="Calx_beta"/>
    <property type="match status" value="2"/>
</dbReference>
<dbReference type="GO" id="GO:0016020">
    <property type="term" value="C:membrane"/>
    <property type="evidence" value="ECO:0007669"/>
    <property type="project" value="InterPro"/>
</dbReference>
<sequence length="675" mass="75273">MAASEDICTEFGVNMTGHEKLNMRNPLVSGIAARFYFYYQVILHNNMNKELPEDLQGQAIFFKKSYKKTGINKFLEGVADIEGCKVNVDIMFVLDISHSLKDNHLEEVFDFMTKFVKKNLTIGPRNDRVGAVVFGDYAHVIFTMSEHDNKQKLLSAIEGLKSYAQHVRNGEIQSTNTSHGLTETLAIFKSDSRQSNTVFRVALVLSDGVSDDPDSTVREAANLHNFSVLVYAIGVGSVSDEEMIEIAGDRHRYTRLDRFDSEQFKLVRNKYVKDLCLNATKDISSKTFAHFDGDLDLHEIMRYTRLVPDNGLTIRVCSSEGRVTMSVFCYVPLPKDLGNVISFRPTCDYRNTTEDGNCQCVEVYIPGCVCSSPHDDSRLKRATVTTEVHITVEGMETENVFVIDTTDGDDPNDCVGMKVASDCVRPCKRNPDGAKITLDDSFYKISEDGGYVHVCVELKSDIKRDVGFELSVTDITAQGGSDFISPAGLNWTFTEGGDAEMCFTFFITDDDCVEEKESFEVHLSSSDSYVDVHIYSANVTIWDNDYALFAIEYDTYFVPENDGPVTLCGELLEGCLQREVIVEFSTFDGTAQNSSDYEGRMGRLSFESGSTAGTVDCVDVGIIDDVCKERNESFVFALCAGGDPSVHIDDFYSDVYIIDNDVVQVSLSVGNWWCS</sequence>